<keyword evidence="1" id="KW-0812">Transmembrane</keyword>
<proteinExistence type="predicted"/>
<reference evidence="3 4" key="3">
    <citation type="journal article" date="2010" name="BMC Genomics">
        <title>Transcriptome sequencing and comparative analysis of cucumber flowers with different sex types.</title>
        <authorList>
            <person name="Guo S."/>
            <person name="Zheng Y."/>
            <person name="Joung J.G."/>
            <person name="Liu S."/>
            <person name="Zhang Z."/>
            <person name="Crasta O.R."/>
            <person name="Sobral B.W."/>
            <person name="Xu Y."/>
            <person name="Huang S."/>
            <person name="Fei Z."/>
        </authorList>
    </citation>
    <scope>NUCLEOTIDE SEQUENCE [LARGE SCALE GENOMIC DNA]</scope>
    <source>
        <strain evidence="4">cv. 9930</strain>
    </source>
</reference>
<reference evidence="3 4" key="2">
    <citation type="journal article" date="2009" name="PLoS ONE">
        <title>An integrated genetic and cytogenetic map of the cucumber genome.</title>
        <authorList>
            <person name="Ren Y."/>
            <person name="Zhang Z."/>
            <person name="Liu J."/>
            <person name="Staub J.E."/>
            <person name="Han Y."/>
            <person name="Cheng Z."/>
            <person name="Li X."/>
            <person name="Lu J."/>
            <person name="Miao H."/>
            <person name="Kang H."/>
            <person name="Xie B."/>
            <person name="Gu X."/>
            <person name="Wang X."/>
            <person name="Du Y."/>
            <person name="Jin W."/>
            <person name="Huang S."/>
        </authorList>
    </citation>
    <scope>NUCLEOTIDE SEQUENCE [LARGE SCALE GENOMIC DNA]</scope>
    <source>
        <strain evidence="4">cv. 9930</strain>
    </source>
</reference>
<evidence type="ECO:0000256" key="1">
    <source>
        <dbReference type="SAM" id="Phobius"/>
    </source>
</evidence>
<feature type="chain" id="PRO_5001965000" description="PGG domain-containing protein" evidence="2">
    <location>
        <begin position="17"/>
        <end position="95"/>
    </location>
</feature>
<dbReference type="AlphaFoldDB" id="A0A0A0K7M1"/>
<evidence type="ECO:0000313" key="4">
    <source>
        <dbReference type="Proteomes" id="UP000029981"/>
    </source>
</evidence>
<dbReference type="Gramene" id="KGN45448">
    <property type="protein sequence ID" value="KGN45448"/>
    <property type="gene ID" value="Csa_7G448100"/>
</dbReference>
<feature type="signal peptide" evidence="2">
    <location>
        <begin position="1"/>
        <end position="16"/>
    </location>
</feature>
<evidence type="ECO:0008006" key="5">
    <source>
        <dbReference type="Google" id="ProtNLM"/>
    </source>
</evidence>
<reference evidence="3 4" key="4">
    <citation type="journal article" date="2011" name="BMC Genomics">
        <title>RNA-Seq improves annotation of protein-coding genes in the cucumber genome.</title>
        <authorList>
            <person name="Li Z."/>
            <person name="Zhang Z."/>
            <person name="Yan P."/>
            <person name="Huang S."/>
            <person name="Fei Z."/>
            <person name="Lin K."/>
        </authorList>
    </citation>
    <scope>NUCLEOTIDE SEQUENCE [LARGE SCALE GENOMIC DNA]</scope>
    <source>
        <strain evidence="4">cv. 9930</strain>
    </source>
</reference>
<name>A0A0A0K7M1_CUCSA</name>
<organism evidence="3 4">
    <name type="scientific">Cucumis sativus</name>
    <name type="common">Cucumber</name>
    <dbReference type="NCBI Taxonomy" id="3659"/>
    <lineage>
        <taxon>Eukaryota</taxon>
        <taxon>Viridiplantae</taxon>
        <taxon>Streptophyta</taxon>
        <taxon>Embryophyta</taxon>
        <taxon>Tracheophyta</taxon>
        <taxon>Spermatophyta</taxon>
        <taxon>Magnoliopsida</taxon>
        <taxon>eudicotyledons</taxon>
        <taxon>Gunneridae</taxon>
        <taxon>Pentapetalae</taxon>
        <taxon>rosids</taxon>
        <taxon>fabids</taxon>
        <taxon>Cucurbitales</taxon>
        <taxon>Cucurbitaceae</taxon>
        <taxon>Benincaseae</taxon>
        <taxon>Cucumis</taxon>
    </lineage>
</organism>
<evidence type="ECO:0000313" key="3">
    <source>
        <dbReference type="EMBL" id="KGN45448.1"/>
    </source>
</evidence>
<protein>
    <recommendedName>
        <fullName evidence="5">PGG domain-containing protein</fullName>
    </recommendedName>
</protein>
<evidence type="ECO:0000256" key="2">
    <source>
        <dbReference type="SAM" id="SignalP"/>
    </source>
</evidence>
<keyword evidence="1" id="KW-1133">Transmembrane helix</keyword>
<feature type="transmembrane region" description="Helical" evidence="1">
    <location>
        <begin position="70"/>
        <end position="89"/>
    </location>
</feature>
<keyword evidence="1" id="KW-0472">Membrane</keyword>
<reference evidence="3 4" key="1">
    <citation type="journal article" date="2009" name="Nat. Genet.">
        <title>The genome of the cucumber, Cucumis sativus L.</title>
        <authorList>
            <person name="Huang S."/>
            <person name="Li R."/>
            <person name="Zhang Z."/>
            <person name="Li L."/>
            <person name="Gu X."/>
            <person name="Fan W."/>
            <person name="Lucas W.J."/>
            <person name="Wang X."/>
            <person name="Xie B."/>
            <person name="Ni P."/>
            <person name="Ren Y."/>
            <person name="Zhu H."/>
            <person name="Li J."/>
            <person name="Lin K."/>
            <person name="Jin W."/>
            <person name="Fei Z."/>
            <person name="Li G."/>
            <person name="Staub J."/>
            <person name="Kilian A."/>
            <person name="van der Vossen E.A."/>
            <person name="Wu Y."/>
            <person name="Guo J."/>
            <person name="He J."/>
            <person name="Jia Z."/>
            <person name="Ren Y."/>
            <person name="Tian G."/>
            <person name="Lu Y."/>
            <person name="Ruan J."/>
            <person name="Qian W."/>
            <person name="Wang M."/>
            <person name="Huang Q."/>
            <person name="Li B."/>
            <person name="Xuan Z."/>
            <person name="Cao J."/>
            <person name="Asan"/>
            <person name="Wu Z."/>
            <person name="Zhang J."/>
            <person name="Cai Q."/>
            <person name="Bai Y."/>
            <person name="Zhao B."/>
            <person name="Han Y."/>
            <person name="Li Y."/>
            <person name="Li X."/>
            <person name="Wang S."/>
            <person name="Shi Q."/>
            <person name="Liu S."/>
            <person name="Cho W.K."/>
            <person name="Kim J.Y."/>
            <person name="Xu Y."/>
            <person name="Heller-Uszynska K."/>
            <person name="Miao H."/>
            <person name="Cheng Z."/>
            <person name="Zhang S."/>
            <person name="Wu J."/>
            <person name="Yang Y."/>
            <person name="Kang H."/>
            <person name="Li M."/>
            <person name="Liang H."/>
            <person name="Ren X."/>
            <person name="Shi Z."/>
            <person name="Wen M."/>
            <person name="Jian M."/>
            <person name="Yang H."/>
            <person name="Zhang G."/>
            <person name="Yang Z."/>
            <person name="Chen R."/>
            <person name="Liu S."/>
            <person name="Li J."/>
            <person name="Ma L."/>
            <person name="Liu H."/>
            <person name="Zhou Y."/>
            <person name="Zhao J."/>
            <person name="Fang X."/>
            <person name="Li G."/>
            <person name="Fang L."/>
            <person name="Li Y."/>
            <person name="Liu D."/>
            <person name="Zheng H."/>
            <person name="Zhang Y."/>
            <person name="Qin N."/>
            <person name="Li Z."/>
            <person name="Yang G."/>
            <person name="Yang S."/>
            <person name="Bolund L."/>
            <person name="Kristiansen K."/>
            <person name="Zheng H."/>
            <person name="Li S."/>
            <person name="Zhang X."/>
            <person name="Yang H."/>
            <person name="Wang J."/>
            <person name="Sun R."/>
            <person name="Zhang B."/>
            <person name="Jiang S."/>
            <person name="Wang J."/>
            <person name="Du Y."/>
            <person name="Li S."/>
        </authorList>
    </citation>
    <scope>NUCLEOTIDE SEQUENCE [LARGE SCALE GENOMIC DNA]</scope>
    <source>
        <strain evidence="4">cv. 9930</strain>
    </source>
</reference>
<accession>A0A0A0K7M1</accession>
<keyword evidence="4" id="KW-1185">Reference proteome</keyword>
<dbReference type="EMBL" id="CM002928">
    <property type="protein sequence ID" value="KGN45448.1"/>
    <property type="molecule type" value="Genomic_DNA"/>
</dbReference>
<dbReference type="Proteomes" id="UP000029981">
    <property type="component" value="Chromosome 7"/>
</dbReference>
<sequence length="95" mass="10551">MAAVAYVFTLFSSSLTAEVQPYTPIIDNGPLPGKGKPKGEKAATLSLRIDNKQWGYWDRPFNFTRNPTCVYVLMTVSTVVASIVNAFSIRVPMFF</sequence>
<keyword evidence="2" id="KW-0732">Signal</keyword>
<gene>
    <name evidence="3" type="ORF">Csa_7G448100</name>
</gene>